<sequence length="77" mass="9137">MVEFIWSNINVENCSEKKSEPKIQSDCDETSLKQTTKIHSMTKKRMKNSPMMITKKRMKNNPMMMNDYLFCPVTNDR</sequence>
<comment type="caution">
    <text evidence="1">The sequence shown here is derived from an EMBL/GenBank/DDBJ whole genome shotgun (WGS) entry which is preliminary data.</text>
</comment>
<proteinExistence type="predicted"/>
<evidence type="ECO:0000313" key="2">
    <source>
        <dbReference type="Proteomes" id="UP000828390"/>
    </source>
</evidence>
<reference evidence="1" key="1">
    <citation type="journal article" date="2019" name="bioRxiv">
        <title>The Genome of the Zebra Mussel, Dreissena polymorpha: A Resource for Invasive Species Research.</title>
        <authorList>
            <person name="McCartney M.A."/>
            <person name="Auch B."/>
            <person name="Kono T."/>
            <person name="Mallez S."/>
            <person name="Zhang Y."/>
            <person name="Obille A."/>
            <person name="Becker A."/>
            <person name="Abrahante J.E."/>
            <person name="Garbe J."/>
            <person name="Badalamenti J.P."/>
            <person name="Herman A."/>
            <person name="Mangelson H."/>
            <person name="Liachko I."/>
            <person name="Sullivan S."/>
            <person name="Sone E.D."/>
            <person name="Koren S."/>
            <person name="Silverstein K.A.T."/>
            <person name="Beckman K.B."/>
            <person name="Gohl D.M."/>
        </authorList>
    </citation>
    <scope>NUCLEOTIDE SEQUENCE</scope>
    <source>
        <strain evidence="1">Duluth1</strain>
        <tissue evidence="1">Whole animal</tissue>
    </source>
</reference>
<keyword evidence="2" id="KW-1185">Reference proteome</keyword>
<accession>A0A9D3YI10</accession>
<organism evidence="1 2">
    <name type="scientific">Dreissena polymorpha</name>
    <name type="common">Zebra mussel</name>
    <name type="synonym">Mytilus polymorpha</name>
    <dbReference type="NCBI Taxonomy" id="45954"/>
    <lineage>
        <taxon>Eukaryota</taxon>
        <taxon>Metazoa</taxon>
        <taxon>Spiralia</taxon>
        <taxon>Lophotrochozoa</taxon>
        <taxon>Mollusca</taxon>
        <taxon>Bivalvia</taxon>
        <taxon>Autobranchia</taxon>
        <taxon>Heteroconchia</taxon>
        <taxon>Euheterodonta</taxon>
        <taxon>Imparidentia</taxon>
        <taxon>Neoheterodontei</taxon>
        <taxon>Myida</taxon>
        <taxon>Dreissenoidea</taxon>
        <taxon>Dreissenidae</taxon>
        <taxon>Dreissena</taxon>
    </lineage>
</organism>
<dbReference type="Proteomes" id="UP000828390">
    <property type="component" value="Unassembled WGS sequence"/>
</dbReference>
<dbReference type="EMBL" id="JAIWYP010000015">
    <property type="protein sequence ID" value="KAH3700416.1"/>
    <property type="molecule type" value="Genomic_DNA"/>
</dbReference>
<name>A0A9D3YI10_DREPO</name>
<gene>
    <name evidence="1" type="ORF">DPMN_075392</name>
</gene>
<evidence type="ECO:0000313" key="1">
    <source>
        <dbReference type="EMBL" id="KAH3700416.1"/>
    </source>
</evidence>
<dbReference type="AlphaFoldDB" id="A0A9D3YI10"/>
<reference evidence="1" key="2">
    <citation type="submission" date="2020-11" db="EMBL/GenBank/DDBJ databases">
        <authorList>
            <person name="McCartney M.A."/>
            <person name="Auch B."/>
            <person name="Kono T."/>
            <person name="Mallez S."/>
            <person name="Becker A."/>
            <person name="Gohl D.M."/>
            <person name="Silverstein K.A.T."/>
            <person name="Koren S."/>
            <person name="Bechman K.B."/>
            <person name="Herman A."/>
            <person name="Abrahante J.E."/>
            <person name="Garbe J."/>
        </authorList>
    </citation>
    <scope>NUCLEOTIDE SEQUENCE</scope>
    <source>
        <strain evidence="1">Duluth1</strain>
        <tissue evidence="1">Whole animal</tissue>
    </source>
</reference>
<protein>
    <submittedName>
        <fullName evidence="1">Uncharacterized protein</fullName>
    </submittedName>
</protein>